<organism evidence="14">
    <name type="scientific">hydrothermal vent metagenome</name>
    <dbReference type="NCBI Taxonomy" id="652676"/>
    <lineage>
        <taxon>unclassified sequences</taxon>
        <taxon>metagenomes</taxon>
        <taxon>ecological metagenomes</taxon>
    </lineage>
</organism>
<dbReference type="NCBIfam" id="TIGR00916">
    <property type="entry name" value="2A0604s01"/>
    <property type="match status" value="1"/>
</dbReference>
<dbReference type="Pfam" id="PF22599">
    <property type="entry name" value="SecDF_P1_head"/>
    <property type="match status" value="1"/>
</dbReference>
<feature type="transmembrane region" description="Helical" evidence="9">
    <location>
        <begin position="482"/>
        <end position="501"/>
    </location>
</feature>
<evidence type="ECO:0000256" key="1">
    <source>
        <dbReference type="ARBA" id="ARBA00004651"/>
    </source>
</evidence>
<dbReference type="Gene3D" id="3.30.70.3400">
    <property type="match status" value="2"/>
</dbReference>
<evidence type="ECO:0000256" key="2">
    <source>
        <dbReference type="ARBA" id="ARBA00022448"/>
    </source>
</evidence>
<feature type="transmembrane region" description="Helical" evidence="9">
    <location>
        <begin position="507"/>
        <end position="528"/>
    </location>
</feature>
<evidence type="ECO:0000256" key="3">
    <source>
        <dbReference type="ARBA" id="ARBA00022475"/>
    </source>
</evidence>
<keyword evidence="8 9" id="KW-0472">Membrane</keyword>
<keyword evidence="7" id="KW-0811">Translocation</keyword>
<dbReference type="Pfam" id="PF21760">
    <property type="entry name" value="SecD_1st"/>
    <property type="match status" value="1"/>
</dbReference>
<dbReference type="PANTHER" id="PTHR30081:SF1">
    <property type="entry name" value="PROTEIN TRANSLOCASE SUBUNIT SECD"/>
    <property type="match status" value="1"/>
</dbReference>
<evidence type="ECO:0000256" key="8">
    <source>
        <dbReference type="ARBA" id="ARBA00023136"/>
    </source>
</evidence>
<accession>A0A160TDA8</accession>
<gene>
    <name evidence="14" type="ORF">MGWOODY_Tha2042</name>
</gene>
<dbReference type="InterPro" id="IPR022646">
    <property type="entry name" value="SecD/SecF_CS"/>
</dbReference>
<evidence type="ECO:0000256" key="5">
    <source>
        <dbReference type="ARBA" id="ARBA00022927"/>
    </source>
</evidence>
<evidence type="ECO:0000259" key="10">
    <source>
        <dbReference type="Pfam" id="PF02355"/>
    </source>
</evidence>
<keyword evidence="4 9" id="KW-0812">Transmembrane</keyword>
<feature type="domain" description="Protein translocase subunit SecDF P1" evidence="12">
    <location>
        <begin position="230"/>
        <end position="287"/>
    </location>
</feature>
<feature type="domain" description="SecD export protein N-terminal TM" evidence="11">
    <location>
        <begin position="2"/>
        <end position="104"/>
    </location>
</feature>
<dbReference type="NCBIfam" id="TIGR01129">
    <property type="entry name" value="secD"/>
    <property type="match status" value="1"/>
</dbReference>
<name>A0A160TDA8_9ZZZZ</name>
<dbReference type="FunFam" id="1.20.1640.10:FF:000004">
    <property type="entry name" value="Protein translocase subunit SecD"/>
    <property type="match status" value="1"/>
</dbReference>
<evidence type="ECO:0000313" key="14">
    <source>
        <dbReference type="EMBL" id="CUS40759.1"/>
    </source>
</evidence>
<keyword evidence="3" id="KW-1003">Cell membrane</keyword>
<evidence type="ECO:0000256" key="4">
    <source>
        <dbReference type="ARBA" id="ARBA00022692"/>
    </source>
</evidence>
<keyword evidence="2" id="KW-0813">Transport</keyword>
<feature type="domain" description="Protein export membrane protein SecD/SecF C-terminal" evidence="10">
    <location>
        <begin position="437"/>
        <end position="603"/>
    </location>
</feature>
<dbReference type="InterPro" id="IPR048631">
    <property type="entry name" value="SecD_1st"/>
</dbReference>
<dbReference type="InterPro" id="IPR055344">
    <property type="entry name" value="SecD_SecF_C_bact"/>
</dbReference>
<evidence type="ECO:0000256" key="6">
    <source>
        <dbReference type="ARBA" id="ARBA00022989"/>
    </source>
</evidence>
<dbReference type="InterPro" id="IPR005791">
    <property type="entry name" value="SecD"/>
</dbReference>
<keyword evidence="6 9" id="KW-1133">Transmembrane helix</keyword>
<evidence type="ECO:0000259" key="13">
    <source>
        <dbReference type="Pfam" id="PF22599"/>
    </source>
</evidence>
<dbReference type="Pfam" id="PF07549">
    <property type="entry name" value="Sec_GG"/>
    <property type="match status" value="1"/>
</dbReference>
<evidence type="ECO:0000259" key="11">
    <source>
        <dbReference type="Pfam" id="PF13721"/>
    </source>
</evidence>
<dbReference type="InterPro" id="IPR054384">
    <property type="entry name" value="SecDF_P1_head"/>
</dbReference>
<evidence type="ECO:0000259" key="12">
    <source>
        <dbReference type="Pfam" id="PF21760"/>
    </source>
</evidence>
<feature type="transmembrane region" description="Helical" evidence="9">
    <location>
        <begin position="549"/>
        <end position="571"/>
    </location>
</feature>
<sequence length="619" mass="67957">MLNKYPLWKNLLIVVVLVLSVIYAAPNLYPPDPAIQITPSRSGAELTEETLSRVHKSLDDAGIEFFGEEQNGQTALLRLRSSDAQLPAKSAVQRVIGDEFIVALNLAPTTPQWLIDLGAGPMTLGLDLSGGVHFLMEVDMDEYVTGKINNYRQELRTRLREENIKYRRVVVEDKTLRLSFDAAEVRGDARNFIAKSYREFVITDEQEGQYFDLLLTINEQQIKSFEDYALKQNLTTIRNRVNELGVAEPLVQRQGRNRIVVELPGVQDTAEAKKILGKAANLEFRLEALPGASRFQTEEYPFRADEYRTAKLEKTVITNGDSVTNAKPSFDENGMPQVNIDLDAKGGAMMTQVTAKAIQRRMAVLFVERKPKTTYELVDGVEQPKTIQITEKSIISLATIQSTLGNSFRITGLESGEASELSLLLRAGALAAPMYFVEERTVGPSLGKENIQMGVQSVVIGLGLVLLAMTVFYRVFGIVANIALLANIVVLVALMSIIGATLTLPGIAGIVLTVGMAVDANVLIFARIREEMKNGRSPQQAIHEGYDRAFLTIFDANLTTLIVAVILFAVGTGPVKGFAVTLSFGILTSMFTAIVVTRAIINLIYGGRRVESLSIGGKV</sequence>
<dbReference type="EMBL" id="CZQC01000024">
    <property type="protein sequence ID" value="CUS40759.1"/>
    <property type="molecule type" value="Genomic_DNA"/>
</dbReference>
<dbReference type="Pfam" id="PF02355">
    <property type="entry name" value="SecD_SecF_C"/>
    <property type="match status" value="1"/>
</dbReference>
<dbReference type="GO" id="GO:0005886">
    <property type="term" value="C:plasma membrane"/>
    <property type="evidence" value="ECO:0007669"/>
    <property type="project" value="UniProtKB-SubCell"/>
</dbReference>
<dbReference type="Gene3D" id="1.20.1640.10">
    <property type="entry name" value="Multidrug efflux transporter AcrB transmembrane domain"/>
    <property type="match status" value="1"/>
</dbReference>
<dbReference type="Pfam" id="PF13721">
    <property type="entry name" value="SecD-TM1"/>
    <property type="match status" value="1"/>
</dbReference>
<evidence type="ECO:0000256" key="9">
    <source>
        <dbReference type="SAM" id="Phobius"/>
    </source>
</evidence>
<reference evidence="14" key="1">
    <citation type="submission" date="2015-10" db="EMBL/GenBank/DDBJ databases">
        <authorList>
            <person name="Gilbert D.G."/>
        </authorList>
    </citation>
    <scope>NUCLEOTIDE SEQUENCE</scope>
</reference>
<dbReference type="HAMAP" id="MF_01463_B">
    <property type="entry name" value="SecD_B"/>
    <property type="match status" value="1"/>
</dbReference>
<dbReference type="AlphaFoldDB" id="A0A160TDA8"/>
<dbReference type="SUPFAM" id="SSF82866">
    <property type="entry name" value="Multidrug efflux transporter AcrB transmembrane domain"/>
    <property type="match status" value="1"/>
</dbReference>
<dbReference type="FunFam" id="3.30.70.3400:FF:000003">
    <property type="entry name" value="Preprotein translocase subunit SecD"/>
    <property type="match status" value="1"/>
</dbReference>
<comment type="subcellular location">
    <subcellularLocation>
        <location evidence="1">Cell membrane</location>
        <topology evidence="1">Multi-pass membrane protein</topology>
    </subcellularLocation>
</comment>
<evidence type="ECO:0000256" key="7">
    <source>
        <dbReference type="ARBA" id="ARBA00023010"/>
    </source>
</evidence>
<proteinExistence type="inferred from homology"/>
<dbReference type="PANTHER" id="PTHR30081">
    <property type="entry name" value="PROTEIN-EXPORT MEMBRANE PROTEIN SEC"/>
    <property type="match status" value="1"/>
</dbReference>
<dbReference type="GO" id="GO:0015450">
    <property type="term" value="F:protein-transporting ATPase activity"/>
    <property type="evidence" value="ECO:0007669"/>
    <property type="project" value="InterPro"/>
</dbReference>
<feature type="transmembrane region" description="Helical" evidence="9">
    <location>
        <begin position="577"/>
        <end position="601"/>
    </location>
</feature>
<dbReference type="GO" id="GO:0006886">
    <property type="term" value="P:intracellular protein transport"/>
    <property type="evidence" value="ECO:0007669"/>
    <property type="project" value="InterPro"/>
</dbReference>
<feature type="transmembrane region" description="Helical" evidence="9">
    <location>
        <begin position="453"/>
        <end position="475"/>
    </location>
</feature>
<dbReference type="Gene3D" id="3.30.1360.200">
    <property type="match status" value="1"/>
</dbReference>
<dbReference type="InterPro" id="IPR022813">
    <property type="entry name" value="SecD/SecF_arch_bac"/>
</dbReference>
<keyword evidence="5" id="KW-0653">Protein transport</keyword>
<protein>
    <submittedName>
        <fullName evidence="14">Protein-export membrane protein SecD (TC 3.A.5.1.1)</fullName>
    </submittedName>
</protein>
<dbReference type="InterPro" id="IPR027398">
    <property type="entry name" value="SecD-TM"/>
</dbReference>
<dbReference type="InterPro" id="IPR048634">
    <property type="entry name" value="SecD_SecF_C"/>
</dbReference>
<feature type="domain" description="SecDF P1 head subdomain" evidence="13">
    <location>
        <begin position="305"/>
        <end position="432"/>
    </location>
</feature>